<feature type="domain" description="PPPDE" evidence="4">
    <location>
        <begin position="5"/>
        <end position="96"/>
    </location>
</feature>
<keyword evidence="3" id="KW-0378">Hydrolase</keyword>
<dbReference type="Pfam" id="PF05903">
    <property type="entry name" value="Peptidase_C97"/>
    <property type="match status" value="1"/>
</dbReference>
<accession>A0AAD4J8M6</accession>
<keyword evidence="2" id="KW-0645">Protease</keyword>
<evidence type="ECO:0000256" key="1">
    <source>
        <dbReference type="ARBA" id="ARBA00008140"/>
    </source>
</evidence>
<dbReference type="Gene3D" id="3.90.1720.30">
    <property type="entry name" value="PPPDE domains"/>
    <property type="match status" value="1"/>
</dbReference>
<dbReference type="EMBL" id="SDAM02000112">
    <property type="protein sequence ID" value="KAH6829184.1"/>
    <property type="molecule type" value="Genomic_DNA"/>
</dbReference>
<evidence type="ECO:0000313" key="6">
    <source>
        <dbReference type="Proteomes" id="UP001190926"/>
    </source>
</evidence>
<evidence type="ECO:0000256" key="2">
    <source>
        <dbReference type="ARBA" id="ARBA00022670"/>
    </source>
</evidence>
<organism evidence="5 6">
    <name type="scientific">Perilla frutescens var. hirtella</name>
    <name type="common">Perilla citriodora</name>
    <name type="synonym">Perilla setoyensis</name>
    <dbReference type="NCBI Taxonomy" id="608512"/>
    <lineage>
        <taxon>Eukaryota</taxon>
        <taxon>Viridiplantae</taxon>
        <taxon>Streptophyta</taxon>
        <taxon>Embryophyta</taxon>
        <taxon>Tracheophyta</taxon>
        <taxon>Spermatophyta</taxon>
        <taxon>Magnoliopsida</taxon>
        <taxon>eudicotyledons</taxon>
        <taxon>Gunneridae</taxon>
        <taxon>Pentapetalae</taxon>
        <taxon>asterids</taxon>
        <taxon>lamiids</taxon>
        <taxon>Lamiales</taxon>
        <taxon>Lamiaceae</taxon>
        <taxon>Nepetoideae</taxon>
        <taxon>Elsholtzieae</taxon>
        <taxon>Perilla</taxon>
    </lineage>
</organism>
<comment type="caution">
    <text evidence="5">The sequence shown here is derived from an EMBL/GenBank/DDBJ whole genome shotgun (WGS) entry which is preliminary data.</text>
</comment>
<dbReference type="PANTHER" id="PTHR12378:SF48">
    <property type="entry name" value="PUTATIVE THIOL PEPTIDASE FAMILY PROTEIN-RELATED"/>
    <property type="match status" value="1"/>
</dbReference>
<evidence type="ECO:0000259" key="4">
    <source>
        <dbReference type="Pfam" id="PF05903"/>
    </source>
</evidence>
<dbReference type="AlphaFoldDB" id="A0AAD4J8M6"/>
<sequence>MDNGYDYWAGLSTFHSGLKPEGSDNAAAVSLLNKFSSNLASHSTVLGVEYAFGARDSPSGGVFKVEPRRCPGFQFMKSIRDGTTWLDATQVRDFMERHFFILFLSGNVGSMFNCLLPETVKSY</sequence>
<dbReference type="InterPro" id="IPR008580">
    <property type="entry name" value="PPPDE_dom"/>
</dbReference>
<evidence type="ECO:0000256" key="3">
    <source>
        <dbReference type="ARBA" id="ARBA00022801"/>
    </source>
</evidence>
<keyword evidence="6" id="KW-1185">Reference proteome</keyword>
<dbReference type="GO" id="GO:0006508">
    <property type="term" value="P:proteolysis"/>
    <property type="evidence" value="ECO:0007669"/>
    <property type="project" value="UniProtKB-KW"/>
</dbReference>
<reference evidence="5 6" key="1">
    <citation type="journal article" date="2021" name="Nat. Commun.">
        <title>Incipient diploidization of the medicinal plant Perilla within 10,000 years.</title>
        <authorList>
            <person name="Zhang Y."/>
            <person name="Shen Q."/>
            <person name="Leng L."/>
            <person name="Zhang D."/>
            <person name="Chen S."/>
            <person name="Shi Y."/>
            <person name="Ning Z."/>
            <person name="Chen S."/>
        </authorList>
    </citation>
    <scope>NUCLEOTIDE SEQUENCE [LARGE SCALE GENOMIC DNA]</scope>
    <source>
        <strain evidence="6">cv. PC099</strain>
    </source>
</reference>
<dbReference type="GO" id="GO:0101005">
    <property type="term" value="F:deubiquitinase activity"/>
    <property type="evidence" value="ECO:0007669"/>
    <property type="project" value="TreeGrafter"/>
</dbReference>
<dbReference type="Proteomes" id="UP001190926">
    <property type="component" value="Unassembled WGS sequence"/>
</dbReference>
<comment type="similarity">
    <text evidence="1">Belongs to the DeSI family.</text>
</comment>
<proteinExistence type="inferred from homology"/>
<name>A0AAD4J8M6_PERFH</name>
<dbReference type="InterPro" id="IPR042266">
    <property type="entry name" value="PPPDE_sf"/>
</dbReference>
<evidence type="ECO:0000313" key="5">
    <source>
        <dbReference type="EMBL" id="KAH6829184.1"/>
    </source>
</evidence>
<protein>
    <recommendedName>
        <fullName evidence="4">PPPDE domain-containing protein</fullName>
    </recommendedName>
</protein>
<dbReference type="PANTHER" id="PTHR12378">
    <property type="entry name" value="DESUMOYLATING ISOPEPTIDASE"/>
    <property type="match status" value="1"/>
</dbReference>
<gene>
    <name evidence="5" type="ORF">C2S53_011754</name>
</gene>
<dbReference type="GO" id="GO:0016579">
    <property type="term" value="P:protein deubiquitination"/>
    <property type="evidence" value="ECO:0007669"/>
    <property type="project" value="TreeGrafter"/>
</dbReference>